<proteinExistence type="predicted"/>
<accession>A0A0V0RTG5</accession>
<gene>
    <name evidence="1" type="ORF">T07_13270</name>
</gene>
<dbReference type="EMBL" id="JYDL01000086">
    <property type="protein sequence ID" value="KRX17562.1"/>
    <property type="molecule type" value="Genomic_DNA"/>
</dbReference>
<name>A0A0V0RTG5_9BILA</name>
<organism evidence="1 2">
    <name type="scientific">Trichinella nelsoni</name>
    <dbReference type="NCBI Taxonomy" id="6336"/>
    <lineage>
        <taxon>Eukaryota</taxon>
        <taxon>Metazoa</taxon>
        <taxon>Ecdysozoa</taxon>
        <taxon>Nematoda</taxon>
        <taxon>Enoplea</taxon>
        <taxon>Dorylaimia</taxon>
        <taxon>Trichinellida</taxon>
        <taxon>Trichinellidae</taxon>
        <taxon>Trichinella</taxon>
    </lineage>
</organism>
<dbReference type="Proteomes" id="UP000054630">
    <property type="component" value="Unassembled WGS sequence"/>
</dbReference>
<dbReference type="AlphaFoldDB" id="A0A0V0RTG5"/>
<keyword evidence="2" id="KW-1185">Reference proteome</keyword>
<comment type="caution">
    <text evidence="1">The sequence shown here is derived from an EMBL/GenBank/DDBJ whole genome shotgun (WGS) entry which is preliminary data.</text>
</comment>
<protein>
    <submittedName>
        <fullName evidence="1">Uncharacterized protein</fullName>
    </submittedName>
</protein>
<evidence type="ECO:0000313" key="2">
    <source>
        <dbReference type="Proteomes" id="UP000054630"/>
    </source>
</evidence>
<reference evidence="1 2" key="1">
    <citation type="submission" date="2015-01" db="EMBL/GenBank/DDBJ databases">
        <title>Evolution of Trichinella species and genotypes.</title>
        <authorList>
            <person name="Korhonen P.K."/>
            <person name="Edoardo P."/>
            <person name="Giuseppe L.R."/>
            <person name="Gasser R.B."/>
        </authorList>
    </citation>
    <scope>NUCLEOTIDE SEQUENCE [LARGE SCALE GENOMIC DNA]</scope>
    <source>
        <strain evidence="1">ISS37</strain>
    </source>
</reference>
<evidence type="ECO:0000313" key="1">
    <source>
        <dbReference type="EMBL" id="KRX17562.1"/>
    </source>
</evidence>
<sequence>MSEDKFQMLAFREYRKISAGLKVPSHGGIDKFDPYFLLLLKMCVTFSCLTSIHLENYALYMQCIF</sequence>